<protein>
    <submittedName>
        <fullName evidence="2">Uncharacterized protein</fullName>
    </submittedName>
</protein>
<evidence type="ECO:0000313" key="2">
    <source>
        <dbReference type="EMBL" id="KAJ8892923.1"/>
    </source>
</evidence>
<dbReference type="Proteomes" id="UP001159363">
    <property type="component" value="Chromosome 2"/>
</dbReference>
<gene>
    <name evidence="2" type="ORF">PR048_005504</name>
</gene>
<reference evidence="2 3" key="1">
    <citation type="submission" date="2023-02" db="EMBL/GenBank/DDBJ databases">
        <title>LHISI_Scaffold_Assembly.</title>
        <authorList>
            <person name="Stuart O.P."/>
            <person name="Cleave R."/>
            <person name="Magrath M.J.L."/>
            <person name="Mikheyev A.S."/>
        </authorList>
    </citation>
    <scope>NUCLEOTIDE SEQUENCE [LARGE SCALE GENOMIC DNA]</scope>
    <source>
        <strain evidence="2">Daus_M_001</strain>
        <tissue evidence="2">Leg muscle</tissue>
    </source>
</reference>
<name>A0ABQ9I8G2_9NEOP</name>
<feature type="region of interest" description="Disordered" evidence="1">
    <location>
        <begin position="122"/>
        <end position="141"/>
    </location>
</feature>
<evidence type="ECO:0000313" key="3">
    <source>
        <dbReference type="Proteomes" id="UP001159363"/>
    </source>
</evidence>
<proteinExistence type="predicted"/>
<accession>A0ABQ9I8G2</accession>
<evidence type="ECO:0000256" key="1">
    <source>
        <dbReference type="SAM" id="MobiDB-lite"/>
    </source>
</evidence>
<comment type="caution">
    <text evidence="2">The sequence shown here is derived from an EMBL/GenBank/DDBJ whole genome shotgun (WGS) entry which is preliminary data.</text>
</comment>
<keyword evidence="3" id="KW-1185">Reference proteome</keyword>
<organism evidence="2 3">
    <name type="scientific">Dryococelus australis</name>
    <dbReference type="NCBI Taxonomy" id="614101"/>
    <lineage>
        <taxon>Eukaryota</taxon>
        <taxon>Metazoa</taxon>
        <taxon>Ecdysozoa</taxon>
        <taxon>Arthropoda</taxon>
        <taxon>Hexapoda</taxon>
        <taxon>Insecta</taxon>
        <taxon>Pterygota</taxon>
        <taxon>Neoptera</taxon>
        <taxon>Polyneoptera</taxon>
        <taxon>Phasmatodea</taxon>
        <taxon>Verophasmatodea</taxon>
        <taxon>Anareolatae</taxon>
        <taxon>Phasmatidae</taxon>
        <taxon>Eurycanthinae</taxon>
        <taxon>Dryococelus</taxon>
    </lineage>
</organism>
<dbReference type="EMBL" id="JARBHB010000002">
    <property type="protein sequence ID" value="KAJ8892923.1"/>
    <property type="molecule type" value="Genomic_DNA"/>
</dbReference>
<sequence>MYDLKHDKALEQYIGVMYECTRQLNASMEDELSEVILGQLPSHYQDRWSDRPFINFNNFRDQILCIDQSEQLKISGDQNNQGYFKRNLGLNPTATSFSPPVSGSIRNGVADALMQPALNGLRQTVPHTNPSSAHGSTCSVK</sequence>